<comment type="caution">
    <text evidence="1">The sequence shown here is derived from an EMBL/GenBank/DDBJ whole genome shotgun (WGS) entry which is preliminary data.</text>
</comment>
<dbReference type="Proteomes" id="UP001060215">
    <property type="component" value="Chromosome 9"/>
</dbReference>
<evidence type="ECO:0000313" key="1">
    <source>
        <dbReference type="EMBL" id="KAI8004000.1"/>
    </source>
</evidence>
<keyword evidence="2" id="KW-1185">Reference proteome</keyword>
<organism evidence="1 2">
    <name type="scientific">Camellia lanceoleosa</name>
    <dbReference type="NCBI Taxonomy" id="1840588"/>
    <lineage>
        <taxon>Eukaryota</taxon>
        <taxon>Viridiplantae</taxon>
        <taxon>Streptophyta</taxon>
        <taxon>Embryophyta</taxon>
        <taxon>Tracheophyta</taxon>
        <taxon>Spermatophyta</taxon>
        <taxon>Magnoliopsida</taxon>
        <taxon>eudicotyledons</taxon>
        <taxon>Gunneridae</taxon>
        <taxon>Pentapetalae</taxon>
        <taxon>asterids</taxon>
        <taxon>Ericales</taxon>
        <taxon>Theaceae</taxon>
        <taxon>Camellia</taxon>
    </lineage>
</organism>
<gene>
    <name evidence="1" type="ORF">LOK49_LG08G00933</name>
</gene>
<reference evidence="1 2" key="1">
    <citation type="journal article" date="2022" name="Plant J.">
        <title>Chromosome-level genome of Camellia lanceoleosa provides a valuable resource for understanding genome evolution and self-incompatibility.</title>
        <authorList>
            <person name="Gong W."/>
            <person name="Xiao S."/>
            <person name="Wang L."/>
            <person name="Liao Z."/>
            <person name="Chang Y."/>
            <person name="Mo W."/>
            <person name="Hu G."/>
            <person name="Li W."/>
            <person name="Zhao G."/>
            <person name="Zhu H."/>
            <person name="Hu X."/>
            <person name="Ji K."/>
            <person name="Xiang X."/>
            <person name="Song Q."/>
            <person name="Yuan D."/>
            <person name="Jin S."/>
            <person name="Zhang L."/>
        </authorList>
    </citation>
    <scope>NUCLEOTIDE SEQUENCE [LARGE SCALE GENOMIC DNA]</scope>
    <source>
        <strain evidence="1">SQ_2022a</strain>
    </source>
</reference>
<evidence type="ECO:0000313" key="2">
    <source>
        <dbReference type="Proteomes" id="UP001060215"/>
    </source>
</evidence>
<name>A0ACC0GS49_9ERIC</name>
<dbReference type="EMBL" id="CM045766">
    <property type="protein sequence ID" value="KAI8004000.1"/>
    <property type="molecule type" value="Genomic_DNA"/>
</dbReference>
<proteinExistence type="predicted"/>
<accession>A0ACC0GS49</accession>
<sequence>MTRKNKQSQEKCPRSERCSLPIAENSPTIDTIPTIRNTSLVQSEASPVHGTITRRSPRLSGRTQHLLVTTPLETIPPPPKERKIPKKPEKKRAAKKMRTFMFQHRSNILAVIRLIERIRLTKAHKDVLKQTPFWHFFESILNQRYVESLRCKKNENIIVEIIESYNYKKQAFHIGGKDLLPSSRDIGLMFGIKQGSEPLDITQGSRKSSQFVKRIFGNINNISKVHIENAINESLKGRSERDYEDVAKLLCLHALLTVFFSGSSHILTRRYIHYVDDLQNMAKYAWCDAIRDKLIKSVQKMHQKPAGVTGCVIALLYWLCEHTNLVQPNIEEAFPRYIKWHLGTLSNNLGERRIPTLRPEEVLEDELKLTDLEISVFVEETLATQNNQIIMSNNELDTRTVLHEMKTWDRQEVTTEQDKLDALCDAILGSISEFHSADAPQFVLETNFEHLERETKQHEGKFDGYVSLGTAIDNINRIAHEVCGHEEEMKALKTESNYALNLLKEMVVNHVEDRKKLVHMEKQNKEVNEANKQLREECDNIKKENEKVNEENNHLKEETEKLEAEIDMLKNGQRNKKRLCAYDYGTKSKKQREEEQLKSEQGEENKDDQEEDDQDFLDIENYTGTEPAPNEINYPELKRDGPVCKFLSANEFQRLQNIIAQDGYTAIIYKEKDMLCQGLYISMEDIMTLLLERAITNIVIDCLGQILLKQQEEARWDGSTVPNKTRFVNSHCWTIITRASESYKEKEIYSRVCKAIQDNVRYIQFPMNSKGRQEESVPFHWTLLVYDMHEGMWRHYHSNRGIGLYDSYFEDAKIVKENVERYLRKTYKEACEKQLKSMGEINLFQSERMQILASQGFDCPILQMNDSPQQVSRSVDSGIIVAYMMMKLAMGMKYESYLPPEILQWTRASIAKMFINYE</sequence>
<protein>
    <submittedName>
        <fullName evidence="1">Uncharacterized protein</fullName>
    </submittedName>
</protein>